<dbReference type="AlphaFoldDB" id="A0A673MS36"/>
<dbReference type="GO" id="GO:0007409">
    <property type="term" value="P:axonogenesis"/>
    <property type="evidence" value="ECO:0007669"/>
    <property type="project" value="TreeGrafter"/>
</dbReference>
<reference evidence="2" key="2">
    <citation type="submission" date="2025-09" db="UniProtKB">
        <authorList>
            <consortium name="Ensembl"/>
        </authorList>
    </citation>
    <scope>IDENTIFICATION</scope>
</reference>
<organism evidence="2 3">
    <name type="scientific">Sinocyclocheilus rhinocerous</name>
    <dbReference type="NCBI Taxonomy" id="307959"/>
    <lineage>
        <taxon>Eukaryota</taxon>
        <taxon>Metazoa</taxon>
        <taxon>Chordata</taxon>
        <taxon>Craniata</taxon>
        <taxon>Vertebrata</taxon>
        <taxon>Euteleostomi</taxon>
        <taxon>Actinopterygii</taxon>
        <taxon>Neopterygii</taxon>
        <taxon>Teleostei</taxon>
        <taxon>Ostariophysi</taxon>
        <taxon>Cypriniformes</taxon>
        <taxon>Cyprinidae</taxon>
        <taxon>Cyprininae</taxon>
        <taxon>Sinocyclocheilus</taxon>
    </lineage>
</organism>
<dbReference type="GO" id="GO:0000226">
    <property type="term" value="P:microtubule cytoskeleton organization"/>
    <property type="evidence" value="ECO:0007669"/>
    <property type="project" value="InterPro"/>
</dbReference>
<dbReference type="GO" id="GO:0005875">
    <property type="term" value="C:microtubule associated complex"/>
    <property type="evidence" value="ECO:0007669"/>
    <property type="project" value="TreeGrafter"/>
</dbReference>
<dbReference type="GO" id="GO:0016358">
    <property type="term" value="P:dendrite development"/>
    <property type="evidence" value="ECO:0007669"/>
    <property type="project" value="TreeGrafter"/>
</dbReference>
<dbReference type="SUPFAM" id="SSF56281">
    <property type="entry name" value="Metallo-hydrolase/oxidoreductase"/>
    <property type="match status" value="1"/>
</dbReference>
<dbReference type="GO" id="GO:0003779">
    <property type="term" value="F:actin binding"/>
    <property type="evidence" value="ECO:0007669"/>
    <property type="project" value="TreeGrafter"/>
</dbReference>
<dbReference type="Ensembl" id="ENSSRHT00000093517.1">
    <property type="protein sequence ID" value="ENSSRHP00000091058.1"/>
    <property type="gene ID" value="ENSSRHG00000044941.1"/>
</dbReference>
<feature type="domain" description="Microtubule-associated protein 1A/B/S-like MBL-like" evidence="1">
    <location>
        <begin position="20"/>
        <end position="220"/>
    </location>
</feature>
<dbReference type="GO" id="GO:0045202">
    <property type="term" value="C:synapse"/>
    <property type="evidence" value="ECO:0007669"/>
    <property type="project" value="TreeGrafter"/>
</dbReference>
<proteinExistence type="predicted"/>
<accession>A0A673MS36</accession>
<evidence type="ECO:0000259" key="1">
    <source>
        <dbReference type="Pfam" id="PF25281"/>
    </source>
</evidence>
<dbReference type="GO" id="GO:0005829">
    <property type="term" value="C:cytosol"/>
    <property type="evidence" value="ECO:0007669"/>
    <property type="project" value="TreeGrafter"/>
</dbReference>
<dbReference type="InterPro" id="IPR057480">
    <property type="entry name" value="MAP1A/B/S-like_MBL"/>
</dbReference>
<protein>
    <recommendedName>
        <fullName evidence="1">Microtubule-associated protein 1A/B/S-like MBL-like domain-containing protein</fullName>
    </recommendedName>
</protein>
<dbReference type="PANTHER" id="PTHR13843:SF11">
    <property type="entry name" value="MICROTUBULE-ASSOCIATED PROTEIN 1S"/>
    <property type="match status" value="1"/>
</dbReference>
<evidence type="ECO:0000313" key="3">
    <source>
        <dbReference type="Proteomes" id="UP000472270"/>
    </source>
</evidence>
<dbReference type="GO" id="GO:0008017">
    <property type="term" value="F:microtubule binding"/>
    <property type="evidence" value="ECO:0007669"/>
    <property type="project" value="InterPro"/>
</dbReference>
<dbReference type="GO" id="GO:0043025">
    <property type="term" value="C:neuronal cell body"/>
    <property type="evidence" value="ECO:0007669"/>
    <property type="project" value="TreeGrafter"/>
</dbReference>
<dbReference type="InterPro" id="IPR026074">
    <property type="entry name" value="MAP1"/>
</dbReference>
<dbReference type="Pfam" id="PF25281">
    <property type="entry name" value="MBL_MAP1B"/>
    <property type="match status" value="1"/>
</dbReference>
<reference evidence="2" key="1">
    <citation type="submission" date="2025-08" db="UniProtKB">
        <authorList>
            <consortium name="Ensembl"/>
        </authorList>
    </citation>
    <scope>IDENTIFICATION</scope>
</reference>
<dbReference type="InterPro" id="IPR036866">
    <property type="entry name" value="RibonucZ/Hydroxyglut_hydro"/>
</dbReference>
<sequence length="236" mass="26197">MEGLQEFTEYLSESLEPQLPFDLLKAPSTVGFLKLSRPCCYVFPGGRGDSAFFAVNGFNVLVNGGSDSRSCFWKLVRHLDRVDSVLLTHVGVDNLPGINSLLHRKVAEQQEEESAGSQSNEDWQRNLISPEIGVVFFNASERLKTLQSDSKVLRSCDQGSLTLQHLEKLSIFPEQLSRSAGPAVEPVILFQKMGVGRLDLYVLNPVKGSKELEAFLQTWPKLELDLQSGQDLNSCP</sequence>
<dbReference type="GO" id="GO:0031114">
    <property type="term" value="P:regulation of microtubule depolymerization"/>
    <property type="evidence" value="ECO:0007669"/>
    <property type="project" value="TreeGrafter"/>
</dbReference>
<evidence type="ECO:0000313" key="2">
    <source>
        <dbReference type="Ensembl" id="ENSSRHP00000091058.1"/>
    </source>
</evidence>
<keyword evidence="3" id="KW-1185">Reference proteome</keyword>
<dbReference type="GO" id="GO:0030425">
    <property type="term" value="C:dendrite"/>
    <property type="evidence" value="ECO:0007669"/>
    <property type="project" value="TreeGrafter"/>
</dbReference>
<dbReference type="Proteomes" id="UP000472270">
    <property type="component" value="Unassembled WGS sequence"/>
</dbReference>
<name>A0A673MS36_9TELE</name>
<dbReference type="PANTHER" id="PTHR13843">
    <property type="entry name" value="MICROTUBULE-ASSOCIATED PROTEIN"/>
    <property type="match status" value="1"/>
</dbReference>
<dbReference type="GO" id="GO:0005874">
    <property type="term" value="C:microtubule"/>
    <property type="evidence" value="ECO:0007669"/>
    <property type="project" value="InterPro"/>
</dbReference>